<dbReference type="AlphaFoldDB" id="A0A9Y2IHH7"/>
<name>A0A9Y2IHH7_9PSEU</name>
<keyword evidence="2" id="KW-0805">Transcription regulation</keyword>
<organism evidence="6 7">
    <name type="scientific">Amycolatopsis carbonis</name>
    <dbReference type="NCBI Taxonomy" id="715471"/>
    <lineage>
        <taxon>Bacteria</taxon>
        <taxon>Bacillati</taxon>
        <taxon>Actinomycetota</taxon>
        <taxon>Actinomycetes</taxon>
        <taxon>Pseudonocardiales</taxon>
        <taxon>Pseudonocardiaceae</taxon>
        <taxon>Amycolatopsis</taxon>
    </lineage>
</organism>
<dbReference type="CDD" id="cd08414">
    <property type="entry name" value="PBP2_LTTR_aromatics_like"/>
    <property type="match status" value="1"/>
</dbReference>
<dbReference type="GO" id="GO:0032993">
    <property type="term" value="C:protein-DNA complex"/>
    <property type="evidence" value="ECO:0007669"/>
    <property type="project" value="TreeGrafter"/>
</dbReference>
<dbReference type="PANTHER" id="PTHR30346:SF0">
    <property type="entry name" value="HCA OPERON TRANSCRIPTIONAL ACTIVATOR HCAR"/>
    <property type="match status" value="1"/>
</dbReference>
<dbReference type="InterPro" id="IPR036390">
    <property type="entry name" value="WH_DNA-bd_sf"/>
</dbReference>
<dbReference type="PROSITE" id="PS50931">
    <property type="entry name" value="HTH_LYSR"/>
    <property type="match status" value="1"/>
</dbReference>
<reference evidence="6 7" key="1">
    <citation type="submission" date="2023-06" db="EMBL/GenBank/DDBJ databases">
        <authorList>
            <person name="Oyuntsetseg B."/>
            <person name="Kim S.B."/>
        </authorList>
    </citation>
    <scope>NUCLEOTIDE SEQUENCE [LARGE SCALE GENOMIC DNA]</scope>
    <source>
        <strain evidence="6 7">2-15</strain>
    </source>
</reference>
<dbReference type="RefSeq" id="WP_285970055.1">
    <property type="nucleotide sequence ID" value="NZ_CP127294.1"/>
</dbReference>
<keyword evidence="3" id="KW-0238">DNA-binding</keyword>
<feature type="domain" description="HTH lysR-type" evidence="5">
    <location>
        <begin position="1"/>
        <end position="58"/>
    </location>
</feature>
<protein>
    <submittedName>
        <fullName evidence="6">LysR family transcriptional regulator</fullName>
    </submittedName>
</protein>
<dbReference type="Gene3D" id="3.40.190.10">
    <property type="entry name" value="Periplasmic binding protein-like II"/>
    <property type="match status" value="2"/>
</dbReference>
<dbReference type="EMBL" id="CP127294">
    <property type="protein sequence ID" value="WIX79366.1"/>
    <property type="molecule type" value="Genomic_DNA"/>
</dbReference>
<dbReference type="SUPFAM" id="SSF46785">
    <property type="entry name" value="Winged helix' DNA-binding domain"/>
    <property type="match status" value="1"/>
</dbReference>
<dbReference type="KEGG" id="acab:QRX50_00665"/>
<keyword evidence="4" id="KW-0804">Transcription</keyword>
<dbReference type="InterPro" id="IPR005119">
    <property type="entry name" value="LysR_subst-bd"/>
</dbReference>
<dbReference type="GO" id="GO:0003700">
    <property type="term" value="F:DNA-binding transcription factor activity"/>
    <property type="evidence" value="ECO:0007669"/>
    <property type="project" value="InterPro"/>
</dbReference>
<dbReference type="InterPro" id="IPR036388">
    <property type="entry name" value="WH-like_DNA-bd_sf"/>
</dbReference>
<dbReference type="PRINTS" id="PR00039">
    <property type="entry name" value="HTHLYSR"/>
</dbReference>
<gene>
    <name evidence="6" type="ORF">QRX50_00665</name>
</gene>
<evidence type="ECO:0000313" key="7">
    <source>
        <dbReference type="Proteomes" id="UP001236014"/>
    </source>
</evidence>
<dbReference type="InterPro" id="IPR000847">
    <property type="entry name" value="LysR_HTH_N"/>
</dbReference>
<proteinExistence type="inferred from homology"/>
<evidence type="ECO:0000256" key="3">
    <source>
        <dbReference type="ARBA" id="ARBA00023125"/>
    </source>
</evidence>
<dbReference type="Proteomes" id="UP001236014">
    <property type="component" value="Chromosome"/>
</dbReference>
<dbReference type="GO" id="GO:0003677">
    <property type="term" value="F:DNA binding"/>
    <property type="evidence" value="ECO:0007669"/>
    <property type="project" value="UniProtKB-KW"/>
</dbReference>
<sequence>MEIREMRAFVAVVEEGGLSAAARRLHVSQPAVSQTVQALERQLGVQLLVRSNAGVQPTEAGMTLASEARALLARHDQAVAAVTRHASGSPLRVGMPLELPPDLMSRALAGLATAFPDTRVRVVHASTTGQFALLRKGDLELGLVREHPVGPELDAMPVLEEKLGVLLSKEQAGERAGPDGIRLDALAGLEWIGFPREGSPAWYDEVTAIFRSHGLEIGPDPTAGHSLISELKFAAVSAGGAFTLAPPNWTQPIPEHLAWCPLLGSPLVRRTWAVWPASSHRRDLGHLVAALDVLWAP</sequence>
<evidence type="ECO:0000259" key="5">
    <source>
        <dbReference type="PROSITE" id="PS50931"/>
    </source>
</evidence>
<dbReference type="Gene3D" id="1.10.10.10">
    <property type="entry name" value="Winged helix-like DNA-binding domain superfamily/Winged helix DNA-binding domain"/>
    <property type="match status" value="1"/>
</dbReference>
<dbReference type="PANTHER" id="PTHR30346">
    <property type="entry name" value="TRANSCRIPTIONAL DUAL REGULATOR HCAR-RELATED"/>
    <property type="match status" value="1"/>
</dbReference>
<evidence type="ECO:0000256" key="2">
    <source>
        <dbReference type="ARBA" id="ARBA00023015"/>
    </source>
</evidence>
<dbReference type="Pfam" id="PF00126">
    <property type="entry name" value="HTH_1"/>
    <property type="match status" value="1"/>
</dbReference>
<keyword evidence="7" id="KW-1185">Reference proteome</keyword>
<evidence type="ECO:0000256" key="1">
    <source>
        <dbReference type="ARBA" id="ARBA00009437"/>
    </source>
</evidence>
<evidence type="ECO:0000256" key="4">
    <source>
        <dbReference type="ARBA" id="ARBA00023163"/>
    </source>
</evidence>
<dbReference type="Pfam" id="PF03466">
    <property type="entry name" value="LysR_substrate"/>
    <property type="match status" value="1"/>
</dbReference>
<dbReference type="FunFam" id="1.10.10.10:FF:000001">
    <property type="entry name" value="LysR family transcriptional regulator"/>
    <property type="match status" value="1"/>
</dbReference>
<comment type="similarity">
    <text evidence="1">Belongs to the LysR transcriptional regulatory family.</text>
</comment>
<evidence type="ECO:0000313" key="6">
    <source>
        <dbReference type="EMBL" id="WIX79366.1"/>
    </source>
</evidence>
<accession>A0A9Y2IHH7</accession>
<dbReference type="SUPFAM" id="SSF53850">
    <property type="entry name" value="Periplasmic binding protein-like II"/>
    <property type="match status" value="1"/>
</dbReference>